<accession>A0AAN8HUP7</accession>
<organism evidence="2 3">
    <name type="scientific">Champsocephalus gunnari</name>
    <name type="common">Mackerel icefish</name>
    <dbReference type="NCBI Taxonomy" id="52237"/>
    <lineage>
        <taxon>Eukaryota</taxon>
        <taxon>Metazoa</taxon>
        <taxon>Chordata</taxon>
        <taxon>Craniata</taxon>
        <taxon>Vertebrata</taxon>
        <taxon>Euteleostomi</taxon>
        <taxon>Actinopterygii</taxon>
        <taxon>Neopterygii</taxon>
        <taxon>Teleostei</taxon>
        <taxon>Neoteleostei</taxon>
        <taxon>Acanthomorphata</taxon>
        <taxon>Eupercaria</taxon>
        <taxon>Perciformes</taxon>
        <taxon>Notothenioidei</taxon>
        <taxon>Channichthyidae</taxon>
        <taxon>Champsocephalus</taxon>
    </lineage>
</organism>
<feature type="compositionally biased region" description="Low complexity" evidence="1">
    <location>
        <begin position="58"/>
        <end position="77"/>
    </location>
</feature>
<keyword evidence="3" id="KW-1185">Reference proteome</keyword>
<name>A0AAN8HUP7_CHAGU</name>
<evidence type="ECO:0000256" key="1">
    <source>
        <dbReference type="SAM" id="MobiDB-lite"/>
    </source>
</evidence>
<gene>
    <name evidence="2" type="ORF">CgunFtcFv8_013650</name>
</gene>
<evidence type="ECO:0000313" key="2">
    <source>
        <dbReference type="EMBL" id="KAK5928598.1"/>
    </source>
</evidence>
<comment type="caution">
    <text evidence="2">The sequence shown here is derived from an EMBL/GenBank/DDBJ whole genome shotgun (WGS) entry which is preliminary data.</text>
</comment>
<feature type="region of interest" description="Disordered" evidence="1">
    <location>
        <begin position="23"/>
        <end position="77"/>
    </location>
</feature>
<feature type="compositionally biased region" description="Low complexity" evidence="1">
    <location>
        <begin position="34"/>
        <end position="50"/>
    </location>
</feature>
<reference evidence="2 3" key="1">
    <citation type="journal article" date="2023" name="Mol. Biol. Evol.">
        <title>Genomics of Secondarily Temperate Adaptation in the Only Non-Antarctic Icefish.</title>
        <authorList>
            <person name="Rivera-Colon A.G."/>
            <person name="Rayamajhi N."/>
            <person name="Minhas B.F."/>
            <person name="Madrigal G."/>
            <person name="Bilyk K.T."/>
            <person name="Yoon V."/>
            <person name="Hune M."/>
            <person name="Gregory S."/>
            <person name="Cheng C.H.C."/>
            <person name="Catchen J.M."/>
        </authorList>
    </citation>
    <scope>NUCLEOTIDE SEQUENCE [LARGE SCALE GENOMIC DNA]</scope>
    <source>
        <tissue evidence="2">White muscle</tissue>
    </source>
</reference>
<protein>
    <submittedName>
        <fullName evidence="2">Uncharacterized protein</fullName>
    </submittedName>
</protein>
<sequence>MEGVAVDNLTDFALASEATAVRIKGGQHQGHTDMSSPEQAPSMQQQQQPLLPEPTSPAQPSSQQQPPEEGPQSQRCH</sequence>
<dbReference type="AlphaFoldDB" id="A0AAN8HUP7"/>
<evidence type="ECO:0000313" key="3">
    <source>
        <dbReference type="Proteomes" id="UP001331515"/>
    </source>
</evidence>
<dbReference type="EMBL" id="JAURVH010001518">
    <property type="protein sequence ID" value="KAK5928598.1"/>
    <property type="molecule type" value="Genomic_DNA"/>
</dbReference>
<proteinExistence type="predicted"/>
<dbReference type="Proteomes" id="UP001331515">
    <property type="component" value="Unassembled WGS sequence"/>
</dbReference>